<dbReference type="AlphaFoldDB" id="A0A0D0B6N8"/>
<reference evidence="2" key="2">
    <citation type="submission" date="2015-01" db="EMBL/GenBank/DDBJ databases">
        <title>Evolutionary Origins and Diversification of the Mycorrhizal Mutualists.</title>
        <authorList>
            <consortium name="DOE Joint Genome Institute"/>
            <consortium name="Mycorrhizal Genomics Consortium"/>
            <person name="Kohler A."/>
            <person name="Kuo A."/>
            <person name="Nagy L.G."/>
            <person name="Floudas D."/>
            <person name="Copeland A."/>
            <person name="Barry K.W."/>
            <person name="Cichocki N."/>
            <person name="Veneault-Fourrey C."/>
            <person name="LaButti K."/>
            <person name="Lindquist E.A."/>
            <person name="Lipzen A."/>
            <person name="Lundell T."/>
            <person name="Morin E."/>
            <person name="Murat C."/>
            <person name="Riley R."/>
            <person name="Ohm R."/>
            <person name="Sun H."/>
            <person name="Tunlid A."/>
            <person name="Henrissat B."/>
            <person name="Grigoriev I.V."/>
            <person name="Hibbett D.S."/>
            <person name="Martin F."/>
        </authorList>
    </citation>
    <scope>NUCLEOTIDE SEQUENCE [LARGE SCALE GENOMIC DNA]</scope>
    <source>
        <strain evidence="2">UH-Slu-Lm8-n1</strain>
    </source>
</reference>
<keyword evidence="2" id="KW-1185">Reference proteome</keyword>
<proteinExistence type="predicted"/>
<dbReference type="InParanoid" id="A0A0D0B6N8"/>
<reference evidence="1 2" key="1">
    <citation type="submission" date="2014-04" db="EMBL/GenBank/DDBJ databases">
        <authorList>
            <consortium name="DOE Joint Genome Institute"/>
            <person name="Kuo A."/>
            <person name="Ruytinx J."/>
            <person name="Rineau F."/>
            <person name="Colpaert J."/>
            <person name="Kohler A."/>
            <person name="Nagy L.G."/>
            <person name="Floudas D."/>
            <person name="Copeland A."/>
            <person name="Barry K.W."/>
            <person name="Cichocki N."/>
            <person name="Veneault-Fourrey C."/>
            <person name="LaButti K."/>
            <person name="Lindquist E.A."/>
            <person name="Lipzen A."/>
            <person name="Lundell T."/>
            <person name="Morin E."/>
            <person name="Murat C."/>
            <person name="Sun H."/>
            <person name="Tunlid A."/>
            <person name="Henrissat B."/>
            <person name="Grigoriev I.V."/>
            <person name="Hibbett D.S."/>
            <person name="Martin F."/>
            <person name="Nordberg H.P."/>
            <person name="Cantor M.N."/>
            <person name="Hua S.X."/>
        </authorList>
    </citation>
    <scope>NUCLEOTIDE SEQUENCE [LARGE SCALE GENOMIC DNA]</scope>
    <source>
        <strain evidence="1 2">UH-Slu-Lm8-n1</strain>
    </source>
</reference>
<dbReference type="HOGENOM" id="CLU_3070222_0_0_1"/>
<dbReference type="EMBL" id="KN835246">
    <property type="protein sequence ID" value="KIK42157.1"/>
    <property type="molecule type" value="Genomic_DNA"/>
</dbReference>
<name>A0A0D0B6N8_9AGAM</name>
<organism evidence="1 2">
    <name type="scientific">Suillus luteus UH-Slu-Lm8-n1</name>
    <dbReference type="NCBI Taxonomy" id="930992"/>
    <lineage>
        <taxon>Eukaryota</taxon>
        <taxon>Fungi</taxon>
        <taxon>Dikarya</taxon>
        <taxon>Basidiomycota</taxon>
        <taxon>Agaricomycotina</taxon>
        <taxon>Agaricomycetes</taxon>
        <taxon>Agaricomycetidae</taxon>
        <taxon>Boletales</taxon>
        <taxon>Suillineae</taxon>
        <taxon>Suillaceae</taxon>
        <taxon>Suillus</taxon>
    </lineage>
</organism>
<sequence>MCKLRPVWVQAFADSMLSSLVFPTTSLPALSLPAARNIKRNADFWASPVWVGV</sequence>
<evidence type="ECO:0000313" key="2">
    <source>
        <dbReference type="Proteomes" id="UP000054485"/>
    </source>
</evidence>
<evidence type="ECO:0000313" key="1">
    <source>
        <dbReference type="EMBL" id="KIK42157.1"/>
    </source>
</evidence>
<dbReference type="Proteomes" id="UP000054485">
    <property type="component" value="Unassembled WGS sequence"/>
</dbReference>
<gene>
    <name evidence="1" type="ORF">CY34DRAFT_805210</name>
</gene>
<accession>A0A0D0B6N8</accession>
<protein>
    <submittedName>
        <fullName evidence="1">Uncharacterized protein</fullName>
    </submittedName>
</protein>